<evidence type="ECO:0000313" key="8">
    <source>
        <dbReference type="Proteomes" id="UP000323000"/>
    </source>
</evidence>
<dbReference type="EMBL" id="VAHF01000004">
    <property type="protein sequence ID" value="TXG64107.1"/>
    <property type="molecule type" value="Genomic_DNA"/>
</dbReference>
<dbReference type="Pfam" id="PF02018">
    <property type="entry name" value="CBM_4_9"/>
    <property type="match status" value="1"/>
</dbReference>
<dbReference type="PANTHER" id="PTHR31490">
    <property type="entry name" value="GLYCOSYL HYDROLASE"/>
    <property type="match status" value="1"/>
</dbReference>
<dbReference type="InterPro" id="IPR017853">
    <property type="entry name" value="GH"/>
</dbReference>
<accession>A0A5C7I4B5</accession>
<keyword evidence="4" id="KW-0119">Carbohydrate metabolism</keyword>
<dbReference type="PROSITE" id="PS51760">
    <property type="entry name" value="GH10_2"/>
    <property type="match status" value="1"/>
</dbReference>
<keyword evidence="2" id="KW-0677">Repeat</keyword>
<dbReference type="Proteomes" id="UP000323000">
    <property type="component" value="Chromosome 4"/>
</dbReference>
<comment type="similarity">
    <text evidence="1">Belongs to the glycosyl hydrolase 10 (cellulase F) family.</text>
</comment>
<keyword evidence="3" id="KW-0378">Hydrolase</keyword>
<evidence type="ECO:0000256" key="2">
    <source>
        <dbReference type="ARBA" id="ARBA00022737"/>
    </source>
</evidence>
<evidence type="ECO:0000256" key="1">
    <source>
        <dbReference type="ARBA" id="ARBA00007495"/>
    </source>
</evidence>
<dbReference type="SUPFAM" id="SSF49785">
    <property type="entry name" value="Galactose-binding domain-like"/>
    <property type="match status" value="1"/>
</dbReference>
<evidence type="ECO:0000313" key="7">
    <source>
        <dbReference type="EMBL" id="TXG64107.1"/>
    </source>
</evidence>
<evidence type="ECO:0000256" key="3">
    <source>
        <dbReference type="ARBA" id="ARBA00022801"/>
    </source>
</evidence>
<dbReference type="GO" id="GO:0031176">
    <property type="term" value="F:endo-1,4-beta-xylanase activity"/>
    <property type="evidence" value="ECO:0007669"/>
    <property type="project" value="UniProtKB-ARBA"/>
</dbReference>
<feature type="domain" description="GH10" evidence="6">
    <location>
        <begin position="192"/>
        <end position="332"/>
    </location>
</feature>
<name>A0A5C7I4B5_9ROSI</name>
<dbReference type="PANTHER" id="PTHR31490:SF52">
    <property type="entry name" value="ENDO-1,4-BETA-XYLANASE 5-RELATED"/>
    <property type="match status" value="1"/>
</dbReference>
<proteinExistence type="inferred from homology"/>
<organism evidence="7 8">
    <name type="scientific">Acer yangbiense</name>
    <dbReference type="NCBI Taxonomy" id="1000413"/>
    <lineage>
        <taxon>Eukaryota</taxon>
        <taxon>Viridiplantae</taxon>
        <taxon>Streptophyta</taxon>
        <taxon>Embryophyta</taxon>
        <taxon>Tracheophyta</taxon>
        <taxon>Spermatophyta</taxon>
        <taxon>Magnoliopsida</taxon>
        <taxon>eudicotyledons</taxon>
        <taxon>Gunneridae</taxon>
        <taxon>Pentapetalae</taxon>
        <taxon>rosids</taxon>
        <taxon>malvids</taxon>
        <taxon>Sapindales</taxon>
        <taxon>Sapindaceae</taxon>
        <taxon>Hippocastanoideae</taxon>
        <taxon>Acereae</taxon>
        <taxon>Acer</taxon>
    </lineage>
</organism>
<dbReference type="InterPro" id="IPR044846">
    <property type="entry name" value="GH10"/>
</dbReference>
<evidence type="ECO:0000256" key="5">
    <source>
        <dbReference type="ARBA" id="ARBA00023326"/>
    </source>
</evidence>
<sequence length="332" mass="37743">MSTMFNEAQCLAEPGRAHYGGGLIVNPEFNRGVEGWTVFGQGAIKQGTSKESGNRFIVAHSRRKPHDSFSQKILLENGKFYSFSAWVQISEGSETVAAIFKTSDGKLLYGGKVLAKHGCWSLLKGGLVANFTSSAHIIFKSNNTGVEIWADNVSLQSFPKEQWRSHQDKSIDKVRKQKVRFHITYDNKTAMEGGVISIKQIKSGFPFGCGMNHYILTNTDYQDWFASRFKFTTFTNEMKWYSTEKIEGVENYTIPDAMPEWVKTLSPEDLKEAAVRRINSVTTRYAGKLIHWDVMNENLHFRFYEDNLGNNASAEYYRTAHLLDPQAIRFLN</sequence>
<evidence type="ECO:0000256" key="4">
    <source>
        <dbReference type="ARBA" id="ARBA00023277"/>
    </source>
</evidence>
<keyword evidence="8" id="KW-1185">Reference proteome</keyword>
<reference evidence="8" key="1">
    <citation type="journal article" date="2019" name="Gigascience">
        <title>De novo genome assembly of the endangered Acer yangbiense, a plant species with extremely small populations endemic to Yunnan Province, China.</title>
        <authorList>
            <person name="Yang J."/>
            <person name="Wariss H.M."/>
            <person name="Tao L."/>
            <person name="Zhang R."/>
            <person name="Yun Q."/>
            <person name="Hollingsworth P."/>
            <person name="Dao Z."/>
            <person name="Luo G."/>
            <person name="Guo H."/>
            <person name="Ma Y."/>
            <person name="Sun W."/>
        </authorList>
    </citation>
    <scope>NUCLEOTIDE SEQUENCE [LARGE SCALE GENOMIC DNA]</scope>
    <source>
        <strain evidence="8">cv. Malutang</strain>
    </source>
</reference>
<dbReference type="InterPro" id="IPR003305">
    <property type="entry name" value="CenC_carb-bd"/>
</dbReference>
<dbReference type="Pfam" id="PF00331">
    <property type="entry name" value="Glyco_hydro_10"/>
    <property type="match status" value="1"/>
</dbReference>
<dbReference type="SUPFAM" id="SSF51445">
    <property type="entry name" value="(Trans)glycosidases"/>
    <property type="match status" value="1"/>
</dbReference>
<dbReference type="Gene3D" id="3.20.20.80">
    <property type="entry name" value="Glycosidases"/>
    <property type="match status" value="1"/>
</dbReference>
<dbReference type="OrthoDB" id="3055998at2759"/>
<evidence type="ECO:0000259" key="6">
    <source>
        <dbReference type="PROSITE" id="PS51760"/>
    </source>
</evidence>
<dbReference type="GO" id="GO:0000272">
    <property type="term" value="P:polysaccharide catabolic process"/>
    <property type="evidence" value="ECO:0007669"/>
    <property type="project" value="UniProtKB-KW"/>
</dbReference>
<dbReference type="Gene3D" id="2.60.120.260">
    <property type="entry name" value="Galactose-binding domain-like"/>
    <property type="match status" value="1"/>
</dbReference>
<dbReference type="InterPro" id="IPR001000">
    <property type="entry name" value="GH10_dom"/>
</dbReference>
<dbReference type="AlphaFoldDB" id="A0A5C7I4B5"/>
<gene>
    <name evidence="7" type="ORF">EZV62_011101</name>
</gene>
<protein>
    <recommendedName>
        <fullName evidence="6">GH10 domain-containing protein</fullName>
    </recommendedName>
</protein>
<dbReference type="InterPro" id="IPR008979">
    <property type="entry name" value="Galactose-bd-like_sf"/>
</dbReference>
<comment type="caution">
    <text evidence="7">The sequence shown here is derived from an EMBL/GenBank/DDBJ whole genome shotgun (WGS) entry which is preliminary data.</text>
</comment>
<keyword evidence="5" id="KW-0624">Polysaccharide degradation</keyword>